<name>A0A1Q9F2R0_SYMMI</name>
<evidence type="ECO:0000256" key="2">
    <source>
        <dbReference type="SAM" id="MobiDB-lite"/>
    </source>
</evidence>
<reference evidence="3 4" key="1">
    <citation type="submission" date="2016-02" db="EMBL/GenBank/DDBJ databases">
        <title>Genome analysis of coral dinoflagellate symbionts highlights evolutionary adaptations to a symbiotic lifestyle.</title>
        <authorList>
            <person name="Aranda M."/>
            <person name="Li Y."/>
            <person name="Liew Y.J."/>
            <person name="Baumgarten S."/>
            <person name="Simakov O."/>
            <person name="Wilson M."/>
            <person name="Piel J."/>
            <person name="Ashoor H."/>
            <person name="Bougouffa S."/>
            <person name="Bajic V.B."/>
            <person name="Ryu T."/>
            <person name="Ravasi T."/>
            <person name="Bayer T."/>
            <person name="Micklem G."/>
            <person name="Kim H."/>
            <person name="Bhak J."/>
            <person name="Lajeunesse T.C."/>
            <person name="Voolstra C.R."/>
        </authorList>
    </citation>
    <scope>NUCLEOTIDE SEQUENCE [LARGE SCALE GENOMIC DNA]</scope>
    <source>
        <strain evidence="3 4">CCMP2467</strain>
    </source>
</reference>
<dbReference type="OrthoDB" id="428066at2759"/>
<dbReference type="EMBL" id="LSRX01000022">
    <property type="protein sequence ID" value="OLQ13902.1"/>
    <property type="molecule type" value="Genomic_DNA"/>
</dbReference>
<gene>
    <name evidence="3" type="ORF">AK812_SmicGene2039</name>
</gene>
<keyword evidence="4" id="KW-1185">Reference proteome</keyword>
<dbReference type="Gene3D" id="3.30.530.20">
    <property type="match status" value="1"/>
</dbReference>
<accession>A0A1Q9F2R0</accession>
<feature type="coiled-coil region" evidence="1">
    <location>
        <begin position="38"/>
        <end position="65"/>
    </location>
</feature>
<protein>
    <submittedName>
        <fullName evidence="3">Uncharacterized protein</fullName>
    </submittedName>
</protein>
<proteinExistence type="predicted"/>
<evidence type="ECO:0000313" key="3">
    <source>
        <dbReference type="EMBL" id="OLQ13902.1"/>
    </source>
</evidence>
<comment type="caution">
    <text evidence="3">The sequence shown here is derived from an EMBL/GenBank/DDBJ whole genome shotgun (WGS) entry which is preliminary data.</text>
</comment>
<feature type="region of interest" description="Disordered" evidence="2">
    <location>
        <begin position="689"/>
        <end position="811"/>
    </location>
</feature>
<evidence type="ECO:0000313" key="4">
    <source>
        <dbReference type="Proteomes" id="UP000186817"/>
    </source>
</evidence>
<feature type="compositionally biased region" description="Basic and acidic residues" evidence="2">
    <location>
        <begin position="778"/>
        <end position="789"/>
    </location>
</feature>
<dbReference type="InterPro" id="IPR023393">
    <property type="entry name" value="START-like_dom_sf"/>
</dbReference>
<sequence>MKVSCGQRKWSLKGKDPESGRAQFGKLSTSMSYAVQLDKIAKSNVSSARRRLERLEAQLAALERGPGVAAQDALGREMQSLERLVLAMPERELQAKAVALRSRLDKLCAGKVVSEVGQADGGWRQGNRAEEAAAPHMEEQTESVRHVASFLQKPEDDVRLLAAQGTLSEELSKYPALGCANSGAAVFLSVRPWSEEDDQAENERRHLAVLEISQAATNLQEITALMGKQIAQDQEALNAVEATVAHTREVTEKAVVILAEAAGQKQSQWVLPTLTLTLAGGVATLTCPATAAAAAARGVLLFGSSMVSYSTMVKIQNRVIDRLKDQLPRVFQPLPDEEAAMIREGSQEACARLQRKLDELGRWTEESTFQRLRKFDLFALRREVLQRFTIRSAESDVRKGGHAYAISFTAAVPPIQAFRLLQCNMAAGSIDPACKVMWSRPLQAEDGSVHSIRYLAFTEWFVGRDFFCTCFCGKVQRDDDKECYVMAMTSLSEDLLKAEGLPKPIAGHGHGRIYVSGIRFTAVPDDGSKVEVMVDTDPDAPLGYISDVVDKRIRSHACDVAWVLQRQLHTAGGGARQNRPGRRGRSGKGGSFGPRGSERAQLVKNTGEHDKRLHQFIQVNKLDDDCAKILQRHSKEVQAAVIDAYVPDLTIRPNRDDGRTLNTSAIVTARVRKEREKILEQLNHGIRLKESMQAVGSRSPGASPRRRRSSSEDDRSRSRSSPRRSRSEDSSSGRSARQQDDNGGAAPEGVDIVGAEAQGNDDRGRRAAPHRSVSLSRSRSDSRSMEPKNDAQSQPQRRVVVNQAEENKEDDTSLLEICNLPDLISRGKNPLQYLPELFNPTLKTLPDFNKETGGESVLKAWNRPGKVGAILLQLQNKALAASACRTLNGLEFLGNQLKVQGIPKLEADGLLQSAP</sequence>
<feature type="region of interest" description="Disordered" evidence="2">
    <location>
        <begin position="569"/>
        <end position="598"/>
    </location>
</feature>
<dbReference type="Proteomes" id="UP000186817">
    <property type="component" value="Unassembled WGS sequence"/>
</dbReference>
<dbReference type="AlphaFoldDB" id="A0A1Q9F2R0"/>
<keyword evidence="1" id="KW-0175">Coiled coil</keyword>
<evidence type="ECO:0000256" key="1">
    <source>
        <dbReference type="SAM" id="Coils"/>
    </source>
</evidence>
<feature type="region of interest" description="Disordered" evidence="2">
    <location>
        <begin position="1"/>
        <end position="21"/>
    </location>
</feature>
<organism evidence="3 4">
    <name type="scientific">Symbiodinium microadriaticum</name>
    <name type="common">Dinoflagellate</name>
    <name type="synonym">Zooxanthella microadriatica</name>
    <dbReference type="NCBI Taxonomy" id="2951"/>
    <lineage>
        <taxon>Eukaryota</taxon>
        <taxon>Sar</taxon>
        <taxon>Alveolata</taxon>
        <taxon>Dinophyceae</taxon>
        <taxon>Suessiales</taxon>
        <taxon>Symbiodiniaceae</taxon>
        <taxon>Symbiodinium</taxon>
    </lineage>
</organism>